<feature type="domain" description="Thioredoxin" evidence="11">
    <location>
        <begin position="126"/>
        <end position="263"/>
    </location>
</feature>
<comment type="subunit">
    <text evidence="7">Forms mixed disulfides with both ERO1A and ERO1B and cargo folding intermediates; the interactions with ERO1A and ERO1B result in their retention in the endoplasmic reticulum. Directly interacts with ITPR1 in a pH-, redox state- and calcium-dependent manner, but not with ITPR2 or ITPR3. The strength of this interaction inversely correlates with calcium concentration.</text>
</comment>
<feature type="compositionally biased region" description="Polar residues" evidence="10">
    <location>
        <begin position="499"/>
        <end position="509"/>
    </location>
</feature>
<dbReference type="FunFam" id="3.40.30.10:FF:000128">
    <property type="entry name" value="endoplasmic reticulum resident protein 44"/>
    <property type="match status" value="1"/>
</dbReference>
<keyword evidence="3" id="KW-0256">Endoplasmic reticulum</keyword>
<dbReference type="GO" id="GO:0005789">
    <property type="term" value="C:endoplasmic reticulum membrane"/>
    <property type="evidence" value="ECO:0007669"/>
    <property type="project" value="TreeGrafter"/>
</dbReference>
<dbReference type="PANTHER" id="PTHR46295:SF1">
    <property type="entry name" value="ENDOPLASMIC RETICULUM RESIDENT PROTEIN 44"/>
    <property type="match status" value="1"/>
</dbReference>
<dbReference type="CDD" id="cd02996">
    <property type="entry name" value="PDI_a_ERp44"/>
    <property type="match status" value="1"/>
</dbReference>
<evidence type="ECO:0000256" key="1">
    <source>
        <dbReference type="ARBA" id="ARBA00004319"/>
    </source>
</evidence>
<dbReference type="PROSITE" id="PS51352">
    <property type="entry name" value="THIOREDOXIN_2"/>
    <property type="match status" value="1"/>
</dbReference>
<dbReference type="InterPro" id="IPR036249">
    <property type="entry name" value="Thioredoxin-like_sf"/>
</dbReference>
<sequence>MAPGGTTSTGPPLLPSQVTALAGTDPRTPEPGSSEKPARGAQPQSPLGIVVPAPRGAEVRGPLPIPKSPASRWLGRPGLRAYWEGEFQLSDDVVSESSMGLHFPKCSELRVERTRCRCRRPPEPSPFLVRSSPSRHLLTYRGPHRYHESCSLPVFTRPQMLLAASDNADVALVNFYADWCRFSQMLHPIFEEASDVIKEEYPDKNQVVFARVDCDQHSDIAQRYRINKYPTLKLFRNGMMMKREYRGQRSVKALADYIRQQKSNPIHEIQSIDEVTTLDRSKRNIIGYFEQKDSDNYRVFERVASILHDDCAFLSAFGDVSKPERYSGDNLIYKPPGRSVPDMVYLGSMTNFDVTYNWIQDKCVPLVREITFENGEELTEEGLPFLILFHMKEDTESLEIFQNEVARQLISEKGTINFLHADCDKFRHPLLHIQKTPADCPVIAIDSFRHMYVFGDFKDVLIPGKLKQFVIDLHSGKLHREFHHGPDPTDTAPGEQDQDVASSPPESSFQKLAPSEYRYTLLRDRDEL</sequence>
<dbReference type="GO" id="GO:0005793">
    <property type="term" value="C:endoplasmic reticulum-Golgi intermediate compartment"/>
    <property type="evidence" value="ECO:0007669"/>
    <property type="project" value="TreeGrafter"/>
</dbReference>
<feature type="region of interest" description="Disordered" evidence="10">
    <location>
        <begin position="1"/>
        <end position="64"/>
    </location>
</feature>
<dbReference type="AlphaFoldDB" id="A0A8J6G3E2"/>
<dbReference type="InterPro" id="IPR041862">
    <property type="entry name" value="ERp44_PDI_b_2"/>
</dbReference>
<dbReference type="FunFam" id="3.40.30.10:FF:000074">
    <property type="entry name" value="endoplasmic reticulum resident protein 44"/>
    <property type="match status" value="1"/>
</dbReference>
<proteinExistence type="predicted"/>
<comment type="subcellular location">
    <subcellularLocation>
        <location evidence="1">Endoplasmic reticulum lumen</location>
    </subcellularLocation>
</comment>
<accession>A0A8J6G3E2</accession>
<evidence type="ECO:0000256" key="6">
    <source>
        <dbReference type="ARBA" id="ARBA00057819"/>
    </source>
</evidence>
<evidence type="ECO:0000256" key="10">
    <source>
        <dbReference type="SAM" id="MobiDB-lite"/>
    </source>
</evidence>
<dbReference type="EMBL" id="JAATJU010025400">
    <property type="protein sequence ID" value="KAH0503712.1"/>
    <property type="molecule type" value="Genomic_DNA"/>
</dbReference>
<keyword evidence="5" id="KW-0143">Chaperone</keyword>
<dbReference type="Gene3D" id="3.40.30.10">
    <property type="entry name" value="Glutaredoxin"/>
    <property type="match status" value="3"/>
</dbReference>
<feature type="region of interest" description="Disordered" evidence="10">
    <location>
        <begin position="481"/>
        <end position="509"/>
    </location>
</feature>
<dbReference type="GO" id="GO:0009986">
    <property type="term" value="C:cell surface"/>
    <property type="evidence" value="ECO:0007669"/>
    <property type="project" value="UniProtKB-ARBA"/>
</dbReference>
<dbReference type="GO" id="GO:0005788">
    <property type="term" value="C:endoplasmic reticulum lumen"/>
    <property type="evidence" value="ECO:0007669"/>
    <property type="project" value="UniProtKB-SubCell"/>
</dbReference>
<dbReference type="Pfam" id="PF13848">
    <property type="entry name" value="Thioredoxin_6"/>
    <property type="match status" value="1"/>
</dbReference>
<evidence type="ECO:0000256" key="7">
    <source>
        <dbReference type="ARBA" id="ARBA00066010"/>
    </source>
</evidence>
<dbReference type="GO" id="GO:0003756">
    <property type="term" value="F:protein disulfide isomerase activity"/>
    <property type="evidence" value="ECO:0007669"/>
    <property type="project" value="TreeGrafter"/>
</dbReference>
<evidence type="ECO:0000256" key="8">
    <source>
        <dbReference type="ARBA" id="ARBA00067511"/>
    </source>
</evidence>
<feature type="compositionally biased region" description="Polar residues" evidence="10">
    <location>
        <begin position="1"/>
        <end position="10"/>
    </location>
</feature>
<dbReference type="CDD" id="cd03070">
    <property type="entry name" value="PDI_b_ERp44"/>
    <property type="match status" value="1"/>
</dbReference>
<evidence type="ECO:0000256" key="3">
    <source>
        <dbReference type="ARBA" id="ARBA00022824"/>
    </source>
</evidence>
<dbReference type="InterPro" id="IPR013766">
    <property type="entry name" value="Thioredoxin_domain"/>
</dbReference>
<keyword evidence="2" id="KW-0732">Signal</keyword>
<dbReference type="PANTHER" id="PTHR46295">
    <property type="entry name" value="ENDOPLASMIC RETICULUM RESIDENT PROTEIN 44"/>
    <property type="match status" value="1"/>
</dbReference>
<dbReference type="InterPro" id="IPR052643">
    <property type="entry name" value="ERP44"/>
</dbReference>
<protein>
    <recommendedName>
        <fullName evidence="8">Endoplasmic reticulum resident protein 44</fullName>
    </recommendedName>
    <alternativeName>
        <fullName evidence="9">Thioredoxin domain-containing protein 4</fullName>
    </alternativeName>
</protein>
<dbReference type="Pfam" id="PF00085">
    <property type="entry name" value="Thioredoxin"/>
    <property type="match status" value="1"/>
</dbReference>
<keyword evidence="4" id="KW-1015">Disulfide bond</keyword>
<evidence type="ECO:0000313" key="12">
    <source>
        <dbReference type="EMBL" id="KAH0503712.1"/>
    </source>
</evidence>
<evidence type="ECO:0000259" key="11">
    <source>
        <dbReference type="PROSITE" id="PS51352"/>
    </source>
</evidence>
<dbReference type="GO" id="GO:0006457">
    <property type="term" value="P:protein folding"/>
    <property type="evidence" value="ECO:0007669"/>
    <property type="project" value="TreeGrafter"/>
</dbReference>
<comment type="function">
    <text evidence="6">Mediates thiol-dependent retention in the early secretory pathway, forming mixed disulfides with substrate proteins through its conserved CRFS motif. Inhibits the calcium channel activity of ITPR1. May have a role in the control of oxidative protein folding in the endoplasmic reticulum. Required to retain ERO1A and ERO1B in the endoplasmic reticulum.</text>
</comment>
<dbReference type="Proteomes" id="UP000710432">
    <property type="component" value="Unassembled WGS sequence"/>
</dbReference>
<evidence type="ECO:0000256" key="5">
    <source>
        <dbReference type="ARBA" id="ARBA00023186"/>
    </source>
</evidence>
<evidence type="ECO:0000313" key="13">
    <source>
        <dbReference type="Proteomes" id="UP000710432"/>
    </source>
</evidence>
<name>A0A8J6G3E2_MICOH</name>
<evidence type="ECO:0000256" key="9">
    <source>
        <dbReference type="ARBA" id="ARBA00075862"/>
    </source>
</evidence>
<comment type="caution">
    <text evidence="12">The sequence shown here is derived from an EMBL/GenBank/DDBJ whole genome shotgun (WGS) entry which is preliminary data.</text>
</comment>
<evidence type="ECO:0000256" key="4">
    <source>
        <dbReference type="ARBA" id="ARBA00023157"/>
    </source>
</evidence>
<dbReference type="FunFam" id="3.40.30.10:FF:000051">
    <property type="entry name" value="endoplasmic reticulum resident protein 44"/>
    <property type="match status" value="1"/>
</dbReference>
<dbReference type="CDD" id="cd03072">
    <property type="entry name" value="PDI_b'_ERp44"/>
    <property type="match status" value="1"/>
</dbReference>
<reference evidence="12" key="1">
    <citation type="submission" date="2020-03" db="EMBL/GenBank/DDBJ databases">
        <title>Studies in the Genomics of Life Span.</title>
        <authorList>
            <person name="Glass D."/>
        </authorList>
    </citation>
    <scope>NUCLEOTIDE SEQUENCE</scope>
    <source>
        <strain evidence="12">LTLLF</strain>
        <tissue evidence="12">Muscle</tissue>
    </source>
</reference>
<dbReference type="InterPro" id="IPR041870">
    <property type="entry name" value="ERp44_PDI_b_1"/>
</dbReference>
<gene>
    <name evidence="12" type="ORF">LTLLF_185135</name>
</gene>
<evidence type="ECO:0000256" key="2">
    <source>
        <dbReference type="ARBA" id="ARBA00022729"/>
    </source>
</evidence>
<organism evidence="12 13">
    <name type="scientific">Microtus ochrogaster</name>
    <name type="common">Prairie vole</name>
    <dbReference type="NCBI Taxonomy" id="79684"/>
    <lineage>
        <taxon>Eukaryota</taxon>
        <taxon>Metazoa</taxon>
        <taxon>Chordata</taxon>
        <taxon>Craniata</taxon>
        <taxon>Vertebrata</taxon>
        <taxon>Euteleostomi</taxon>
        <taxon>Mammalia</taxon>
        <taxon>Eutheria</taxon>
        <taxon>Euarchontoglires</taxon>
        <taxon>Glires</taxon>
        <taxon>Rodentia</taxon>
        <taxon>Myomorpha</taxon>
        <taxon>Muroidea</taxon>
        <taxon>Cricetidae</taxon>
        <taxon>Arvicolinae</taxon>
        <taxon>Microtus</taxon>
    </lineage>
</organism>
<dbReference type="SUPFAM" id="SSF52833">
    <property type="entry name" value="Thioredoxin-like"/>
    <property type="match status" value="3"/>
</dbReference>